<name>A0A183INL7_9BILA</name>
<accession>A0A183INL7</accession>
<organism evidence="4">
    <name type="scientific">Soboliphyme baturini</name>
    <dbReference type="NCBI Taxonomy" id="241478"/>
    <lineage>
        <taxon>Eukaryota</taxon>
        <taxon>Metazoa</taxon>
        <taxon>Ecdysozoa</taxon>
        <taxon>Nematoda</taxon>
        <taxon>Enoplea</taxon>
        <taxon>Dorylaimia</taxon>
        <taxon>Dioctophymatida</taxon>
        <taxon>Dioctophymatoidea</taxon>
        <taxon>Soboliphymatidae</taxon>
        <taxon>Soboliphyme</taxon>
    </lineage>
</organism>
<evidence type="ECO:0000256" key="1">
    <source>
        <dbReference type="SAM" id="MobiDB-lite"/>
    </source>
</evidence>
<feature type="region of interest" description="Disordered" evidence="1">
    <location>
        <begin position="71"/>
        <end position="90"/>
    </location>
</feature>
<dbReference type="EMBL" id="UZAM01008832">
    <property type="protein sequence ID" value="VDP06606.1"/>
    <property type="molecule type" value="Genomic_DNA"/>
</dbReference>
<sequence length="90" mass="10343">MKTKVMQSDGMPKASLQVDGADLEEVNHYAYLGQELNMRHDLLSEIILRGAAGWRKFYDIIDVLKPQNIRPERPCSPLQQRSVEGNDVWM</sequence>
<keyword evidence="3" id="KW-1185">Reference proteome</keyword>
<reference evidence="4" key="1">
    <citation type="submission" date="2016-06" db="UniProtKB">
        <authorList>
            <consortium name="WormBaseParasite"/>
        </authorList>
    </citation>
    <scope>IDENTIFICATION</scope>
</reference>
<evidence type="ECO:0000313" key="3">
    <source>
        <dbReference type="Proteomes" id="UP000270296"/>
    </source>
</evidence>
<proteinExistence type="predicted"/>
<dbReference type="OrthoDB" id="410104at2759"/>
<gene>
    <name evidence="2" type="ORF">SBAD_LOCUS5213</name>
</gene>
<dbReference type="AlphaFoldDB" id="A0A183INL7"/>
<reference evidence="2 3" key="2">
    <citation type="submission" date="2018-11" db="EMBL/GenBank/DDBJ databases">
        <authorList>
            <consortium name="Pathogen Informatics"/>
        </authorList>
    </citation>
    <scope>NUCLEOTIDE SEQUENCE [LARGE SCALE GENOMIC DNA]</scope>
</reference>
<dbReference type="Proteomes" id="UP000270296">
    <property type="component" value="Unassembled WGS sequence"/>
</dbReference>
<protein>
    <submittedName>
        <fullName evidence="4">DNA-directed RNA polymerase</fullName>
    </submittedName>
</protein>
<dbReference type="WBParaSite" id="SBAD_0000542501-mRNA-1">
    <property type="protein sequence ID" value="SBAD_0000542501-mRNA-1"/>
    <property type="gene ID" value="SBAD_0000542501"/>
</dbReference>
<evidence type="ECO:0000313" key="2">
    <source>
        <dbReference type="EMBL" id="VDP06606.1"/>
    </source>
</evidence>
<evidence type="ECO:0000313" key="4">
    <source>
        <dbReference type="WBParaSite" id="SBAD_0000542501-mRNA-1"/>
    </source>
</evidence>